<feature type="transmembrane region" description="Helical" evidence="1">
    <location>
        <begin position="156"/>
        <end position="181"/>
    </location>
</feature>
<dbReference type="AlphaFoldDB" id="A0A329TUP8"/>
<sequence length="277" mass="30529">MLKKLLKYEFKATARTYGGMYLALLAASVLFGGSVWRWNSTNSDAYSTLVGLLSLVYTAVIIGTVVVTIMTIVQRFYRNLLGREGYLMHTLPVTETQLVTSKLISSTVWSLCSILAACLSFGILAVLMMADMDLLEQLPRMWSIIREAFARYNMEFWGALAFSGVVGFVRMVSVIACIYAACMVGHQFKNHPALAGILSFFVMQYVQGWLEKLLQIGTGVYETIIYSAVGDVGSVETAVSALGYMGSAMVTLGIAAAFGVFWFGLTVWLMRNKLNLE</sequence>
<evidence type="ECO:0000313" key="2">
    <source>
        <dbReference type="EMBL" id="RAW53541.1"/>
    </source>
</evidence>
<reference evidence="2 3" key="1">
    <citation type="submission" date="2018-02" db="EMBL/GenBank/DDBJ databases">
        <title>Complete genome sequencing of Faecalibacterium prausnitzii strains isolated from the human gut.</title>
        <authorList>
            <person name="Fitzgerald B.C."/>
            <person name="Shkoporov A.N."/>
            <person name="Ross P.R."/>
            <person name="Hill C."/>
        </authorList>
    </citation>
    <scope>NUCLEOTIDE SEQUENCE [LARGE SCALE GENOMIC DNA]</scope>
    <source>
        <strain evidence="2 3">APC942/32-1</strain>
    </source>
</reference>
<keyword evidence="1" id="KW-0812">Transmembrane</keyword>
<dbReference type="Proteomes" id="UP000251144">
    <property type="component" value="Unassembled WGS sequence"/>
</dbReference>
<feature type="transmembrane region" description="Helical" evidence="1">
    <location>
        <begin position="248"/>
        <end position="270"/>
    </location>
</feature>
<feature type="transmembrane region" description="Helical" evidence="1">
    <location>
        <begin position="193"/>
        <end position="210"/>
    </location>
</feature>
<organism evidence="2 3">
    <name type="scientific">Faecalibacterium prausnitzii</name>
    <dbReference type="NCBI Taxonomy" id="853"/>
    <lineage>
        <taxon>Bacteria</taxon>
        <taxon>Bacillati</taxon>
        <taxon>Bacillota</taxon>
        <taxon>Clostridia</taxon>
        <taxon>Eubacteriales</taxon>
        <taxon>Oscillospiraceae</taxon>
        <taxon>Faecalibacterium</taxon>
    </lineage>
</organism>
<evidence type="ECO:0000313" key="3">
    <source>
        <dbReference type="Proteomes" id="UP000251144"/>
    </source>
</evidence>
<gene>
    <name evidence="2" type="ORF">C4N26_10270</name>
</gene>
<dbReference type="OrthoDB" id="9816138at2"/>
<dbReference type="RefSeq" id="WP_158401322.1">
    <property type="nucleotide sequence ID" value="NZ_PRLB01000010.1"/>
</dbReference>
<accession>A0A329TUP8</accession>
<name>A0A329TUP8_9FIRM</name>
<feature type="transmembrane region" description="Helical" evidence="1">
    <location>
        <begin position="21"/>
        <end position="38"/>
    </location>
</feature>
<proteinExistence type="predicted"/>
<feature type="transmembrane region" description="Helical" evidence="1">
    <location>
        <begin position="108"/>
        <end position="130"/>
    </location>
</feature>
<dbReference type="EMBL" id="PRLB01000010">
    <property type="protein sequence ID" value="RAW53541.1"/>
    <property type="molecule type" value="Genomic_DNA"/>
</dbReference>
<comment type="caution">
    <text evidence="2">The sequence shown here is derived from an EMBL/GenBank/DDBJ whole genome shotgun (WGS) entry which is preliminary data.</text>
</comment>
<evidence type="ECO:0000256" key="1">
    <source>
        <dbReference type="SAM" id="Phobius"/>
    </source>
</evidence>
<keyword evidence="1" id="KW-1133">Transmembrane helix</keyword>
<feature type="transmembrane region" description="Helical" evidence="1">
    <location>
        <begin position="50"/>
        <end position="73"/>
    </location>
</feature>
<keyword evidence="1" id="KW-0472">Membrane</keyword>
<protein>
    <submittedName>
        <fullName evidence="2">Uncharacterized protein</fullName>
    </submittedName>
</protein>